<comment type="subcellular location">
    <subcellularLocation>
        <location evidence="1 9">Cell inner membrane</location>
        <topology evidence="1 9">Multi-pass membrane protein</topology>
    </subcellularLocation>
</comment>
<dbReference type="RefSeq" id="WP_189680071.1">
    <property type="nucleotide sequence ID" value="NZ_BNCJ01000004.1"/>
</dbReference>
<comment type="caution">
    <text evidence="11">The sequence shown here is derived from an EMBL/GenBank/DDBJ whole genome shotgun (WGS) entry which is preliminary data.</text>
</comment>
<evidence type="ECO:0000256" key="8">
    <source>
        <dbReference type="ARBA" id="ARBA00038436"/>
    </source>
</evidence>
<proteinExistence type="inferred from homology"/>
<reference evidence="11" key="1">
    <citation type="journal article" date="2014" name="Int. J. Syst. Evol. Microbiol.">
        <title>Complete genome sequence of Corynebacterium casei LMG S-19264T (=DSM 44701T), isolated from a smear-ripened cheese.</title>
        <authorList>
            <consortium name="US DOE Joint Genome Institute (JGI-PGF)"/>
            <person name="Walter F."/>
            <person name="Albersmeier A."/>
            <person name="Kalinowski J."/>
            <person name="Ruckert C."/>
        </authorList>
    </citation>
    <scope>NUCLEOTIDE SEQUENCE</scope>
    <source>
        <strain evidence="11">KCTC 42650</strain>
    </source>
</reference>
<comment type="subunit">
    <text evidence="9">The complex comprises the extracytoplasmic solute receptor protein and the two transmembrane proteins.</text>
</comment>
<evidence type="ECO:0000256" key="1">
    <source>
        <dbReference type="ARBA" id="ARBA00004429"/>
    </source>
</evidence>
<dbReference type="AlphaFoldDB" id="A0A8J3GY02"/>
<evidence type="ECO:0000256" key="9">
    <source>
        <dbReference type="RuleBase" id="RU369079"/>
    </source>
</evidence>
<organism evidence="11 12">
    <name type="scientific">Seohaeicola zhoushanensis</name>
    <dbReference type="NCBI Taxonomy" id="1569283"/>
    <lineage>
        <taxon>Bacteria</taxon>
        <taxon>Pseudomonadati</taxon>
        <taxon>Pseudomonadota</taxon>
        <taxon>Alphaproteobacteria</taxon>
        <taxon>Rhodobacterales</taxon>
        <taxon>Roseobacteraceae</taxon>
        <taxon>Seohaeicola</taxon>
    </lineage>
</organism>
<sequence>MRAILLAIDTGIKWLCIAALAVAAIFIALMAVVGTADVIGTSALGHPVPSALEISEVALVIVVFTGLAAAQMKGSHITVDILSGRFRGPLKMVSQAASLLSAIAFFGVIAWFGWLEALHSWEINEYASGGTPIPIYPGKFLLACGCTVAALESLRQLLRALTGTLPAPAPRNDETAA</sequence>
<feature type="transmembrane region" description="Helical" evidence="9">
    <location>
        <begin position="12"/>
        <end position="34"/>
    </location>
</feature>
<evidence type="ECO:0000256" key="5">
    <source>
        <dbReference type="ARBA" id="ARBA00022692"/>
    </source>
</evidence>
<evidence type="ECO:0000313" key="11">
    <source>
        <dbReference type="EMBL" id="GHF49427.1"/>
    </source>
</evidence>
<evidence type="ECO:0000256" key="2">
    <source>
        <dbReference type="ARBA" id="ARBA00022448"/>
    </source>
</evidence>
<evidence type="ECO:0000313" key="12">
    <source>
        <dbReference type="Proteomes" id="UP000626220"/>
    </source>
</evidence>
<keyword evidence="5 9" id="KW-0812">Transmembrane</keyword>
<keyword evidence="7 9" id="KW-0472">Membrane</keyword>
<dbReference type="InterPro" id="IPR007387">
    <property type="entry name" value="TRAP_DctQ"/>
</dbReference>
<evidence type="ECO:0000256" key="3">
    <source>
        <dbReference type="ARBA" id="ARBA00022475"/>
    </source>
</evidence>
<name>A0A8J3GY02_9RHOB</name>
<dbReference type="GO" id="GO:0022857">
    <property type="term" value="F:transmembrane transporter activity"/>
    <property type="evidence" value="ECO:0007669"/>
    <property type="project" value="UniProtKB-UniRule"/>
</dbReference>
<dbReference type="Proteomes" id="UP000626220">
    <property type="component" value="Unassembled WGS sequence"/>
</dbReference>
<feature type="domain" description="Tripartite ATP-independent periplasmic transporters DctQ component" evidence="10">
    <location>
        <begin position="30"/>
        <end position="162"/>
    </location>
</feature>
<dbReference type="GO" id="GO:0005886">
    <property type="term" value="C:plasma membrane"/>
    <property type="evidence" value="ECO:0007669"/>
    <property type="project" value="UniProtKB-SubCell"/>
</dbReference>
<gene>
    <name evidence="11" type="ORF">GCM10017056_21400</name>
</gene>
<feature type="transmembrane region" description="Helical" evidence="9">
    <location>
        <begin position="134"/>
        <end position="151"/>
    </location>
</feature>
<keyword evidence="4 9" id="KW-0997">Cell inner membrane</keyword>
<dbReference type="PANTHER" id="PTHR35011">
    <property type="entry name" value="2,3-DIKETO-L-GULONATE TRAP TRANSPORTER SMALL PERMEASE PROTEIN YIAM"/>
    <property type="match status" value="1"/>
</dbReference>
<dbReference type="Pfam" id="PF04290">
    <property type="entry name" value="DctQ"/>
    <property type="match status" value="1"/>
</dbReference>
<feature type="transmembrane region" description="Helical" evidence="9">
    <location>
        <begin position="93"/>
        <end position="114"/>
    </location>
</feature>
<accession>A0A8J3GY02</accession>
<feature type="transmembrane region" description="Helical" evidence="9">
    <location>
        <begin position="54"/>
        <end position="72"/>
    </location>
</feature>
<dbReference type="InterPro" id="IPR055348">
    <property type="entry name" value="DctQ"/>
</dbReference>
<keyword evidence="6 9" id="KW-1133">Transmembrane helix</keyword>
<keyword evidence="12" id="KW-1185">Reference proteome</keyword>
<evidence type="ECO:0000256" key="6">
    <source>
        <dbReference type="ARBA" id="ARBA00022989"/>
    </source>
</evidence>
<keyword evidence="3" id="KW-1003">Cell membrane</keyword>
<reference evidence="11" key="2">
    <citation type="submission" date="2020-09" db="EMBL/GenBank/DDBJ databases">
        <authorList>
            <person name="Sun Q."/>
            <person name="Kim S."/>
        </authorList>
    </citation>
    <scope>NUCLEOTIDE SEQUENCE</scope>
    <source>
        <strain evidence="11">KCTC 42650</strain>
    </source>
</reference>
<dbReference type="PANTHER" id="PTHR35011:SF10">
    <property type="entry name" value="TRAP TRANSPORTER SMALL PERMEASE PROTEIN"/>
    <property type="match status" value="1"/>
</dbReference>
<dbReference type="EMBL" id="BNCJ01000004">
    <property type="protein sequence ID" value="GHF49427.1"/>
    <property type="molecule type" value="Genomic_DNA"/>
</dbReference>
<dbReference type="GO" id="GO:0015740">
    <property type="term" value="P:C4-dicarboxylate transport"/>
    <property type="evidence" value="ECO:0007669"/>
    <property type="project" value="TreeGrafter"/>
</dbReference>
<comment type="function">
    <text evidence="9">Part of the tripartite ATP-independent periplasmic (TRAP) transport system.</text>
</comment>
<comment type="similarity">
    <text evidence="8 9">Belongs to the TRAP transporter small permease family.</text>
</comment>
<protein>
    <recommendedName>
        <fullName evidence="9">TRAP transporter small permease protein</fullName>
    </recommendedName>
</protein>
<evidence type="ECO:0000259" key="10">
    <source>
        <dbReference type="Pfam" id="PF04290"/>
    </source>
</evidence>
<keyword evidence="2 9" id="KW-0813">Transport</keyword>
<evidence type="ECO:0000256" key="4">
    <source>
        <dbReference type="ARBA" id="ARBA00022519"/>
    </source>
</evidence>
<evidence type="ECO:0000256" key="7">
    <source>
        <dbReference type="ARBA" id="ARBA00023136"/>
    </source>
</evidence>